<dbReference type="InterPro" id="IPR050131">
    <property type="entry name" value="Peptidase_S8_subtilisin-like"/>
</dbReference>
<evidence type="ECO:0000256" key="4">
    <source>
        <dbReference type="ARBA" id="ARBA00022801"/>
    </source>
</evidence>
<dbReference type="InterPro" id="IPR013783">
    <property type="entry name" value="Ig-like_fold"/>
</dbReference>
<feature type="chain" id="PRO_5042075987" evidence="9">
    <location>
        <begin position="24"/>
        <end position="1046"/>
    </location>
</feature>
<dbReference type="InterPro" id="IPR036852">
    <property type="entry name" value="Peptidase_S8/S53_dom_sf"/>
</dbReference>
<evidence type="ECO:0000313" key="12">
    <source>
        <dbReference type="EMBL" id="KAK3320325.1"/>
    </source>
</evidence>
<keyword evidence="3 9" id="KW-0732">Signal</keyword>
<sequence length="1046" mass="115225">MKMRISSIFLAFAPFIGDGFCLADPRGTITATAPASPFDPSVIGPNFPGPVTRYIIEAYAPTNVSSIATALLAADPSAKIARKWTDELLPGLSCDSALPLDSIQSLDGVRSAWGTRNDLVPPPEDGPKAEQPPLNRRDAPEPEPEVESYSEIIHKMTGVNRLHKAGILGAGAKIAILDTGTYYGHQGLTPFGPTIRPEANPGALGYSRAELAGHSSVQQTGQESAAGFEDTQRGSGGHGAQVAGVIAGKGHGFVGVAPQASLMFYKLHGPEHGRREEQVMDAWKQAYRDGADIISMSVAADGAGFTDSPISRLAERLVDSGLIIVVAAGSRGRTLNPFWISPYCGSIHTLCVASVNPNALSGYPLKVTATPYRGNTTTETTIGVIDPKRITIDPPPRPYPTKSDGNFRYEDTMDSFREIWGVPMRLYLATGPCPVPRSPIPTDPNRAVALMKRRRAPCRMEYSRPIQGRGPRYVLIYDDLSENMDWYLHSMEKPDFFTVEFDGRPRFWTAPEIRMGLIDSKAGATLLSLLESHKHVDITFEENKIGMVVPVENNGFSGLVSPYSSWGGTFDLALKPDISAPGTGIYSTYLVKNGTSPDPMVGTWPANTGTSMAAPYVAGVAALYIGKHGGRSTHGPEIAKKIINRIRSSGIRRSDLRGHDRPSAMVTGSGIINAVKVVNYQTSLTFTSLSLNDTANFRPEHKIVVTNEGPEPLSYSLSHDALSTLLARTHRRKVVKRTASVEMPKGNFTIAPGKSKTVLLRFSPPKRMSIRAKKWPVYNGRILVHASNGEELAVPYMGAAFDLKKEVGNLLHHADIAGPQQSHMWREMCQGHRRDKPEGYNSNRSASTRVALQWDRWRTTTPGLTHVTFHDHSLEWGTRKVRLDAFKEPWNDSDWRWPPETSRGYAGTAYLPTATSDVVGVMPEPLPEGMTSISGSDPASWNYFPKNAWIMSRRYKFRYSTPIFQYAFPWLWKVEQTMYLHWDGNFTEGRVKPYERYQVRLSALRPFGNPTEPKDWSVAKFPPPLTVVELTPCPIRPINTTDRWFN</sequence>
<evidence type="ECO:0000256" key="2">
    <source>
        <dbReference type="ARBA" id="ARBA00022670"/>
    </source>
</evidence>
<feature type="active site" description="Charge relay system" evidence="6 7">
    <location>
        <position position="178"/>
    </location>
</feature>
<dbReference type="AlphaFoldDB" id="A0AAE0I8M3"/>
<feature type="active site" description="Charge relay system" evidence="6 7">
    <location>
        <position position="238"/>
    </location>
</feature>
<feature type="signal peptide" evidence="9">
    <location>
        <begin position="1"/>
        <end position="23"/>
    </location>
</feature>
<dbReference type="PROSITE" id="PS51892">
    <property type="entry name" value="SUBTILASE"/>
    <property type="match status" value="1"/>
</dbReference>
<evidence type="ECO:0000256" key="5">
    <source>
        <dbReference type="ARBA" id="ARBA00022825"/>
    </source>
</evidence>
<dbReference type="Gene3D" id="3.40.50.200">
    <property type="entry name" value="Peptidase S8/S53 domain"/>
    <property type="match status" value="2"/>
</dbReference>
<gene>
    <name evidence="12" type="ORF">B0T19DRAFT_285686</name>
</gene>
<evidence type="ECO:0000256" key="1">
    <source>
        <dbReference type="ARBA" id="ARBA00011073"/>
    </source>
</evidence>
<feature type="domain" description="Peptidase S8/S53" evidence="10">
    <location>
        <begin position="169"/>
        <end position="630"/>
    </location>
</feature>
<evidence type="ECO:0000313" key="13">
    <source>
        <dbReference type="Proteomes" id="UP001286456"/>
    </source>
</evidence>
<evidence type="ECO:0000256" key="9">
    <source>
        <dbReference type="SAM" id="SignalP"/>
    </source>
</evidence>
<comment type="caution">
    <text evidence="12">The sequence shown here is derived from an EMBL/GenBank/DDBJ whole genome shotgun (WGS) entry which is preliminary data.</text>
</comment>
<dbReference type="PANTHER" id="PTHR43806">
    <property type="entry name" value="PEPTIDASE S8"/>
    <property type="match status" value="1"/>
</dbReference>
<reference evidence="12" key="1">
    <citation type="journal article" date="2023" name="Mol. Phylogenet. Evol.">
        <title>Genome-scale phylogeny and comparative genomics of the fungal order Sordariales.</title>
        <authorList>
            <person name="Hensen N."/>
            <person name="Bonometti L."/>
            <person name="Westerberg I."/>
            <person name="Brannstrom I.O."/>
            <person name="Guillou S."/>
            <person name="Cros-Aarteil S."/>
            <person name="Calhoun S."/>
            <person name="Haridas S."/>
            <person name="Kuo A."/>
            <person name="Mondo S."/>
            <person name="Pangilinan J."/>
            <person name="Riley R."/>
            <person name="LaButti K."/>
            <person name="Andreopoulos B."/>
            <person name="Lipzen A."/>
            <person name="Chen C."/>
            <person name="Yan M."/>
            <person name="Daum C."/>
            <person name="Ng V."/>
            <person name="Clum A."/>
            <person name="Steindorff A."/>
            <person name="Ohm R.A."/>
            <person name="Martin F."/>
            <person name="Silar P."/>
            <person name="Natvig D.O."/>
            <person name="Lalanne C."/>
            <person name="Gautier V."/>
            <person name="Ament-Velasquez S.L."/>
            <person name="Kruys A."/>
            <person name="Hutchinson M.I."/>
            <person name="Powell A.J."/>
            <person name="Barry K."/>
            <person name="Miller A.N."/>
            <person name="Grigoriev I.V."/>
            <person name="Debuchy R."/>
            <person name="Gladieux P."/>
            <person name="Hiltunen Thoren M."/>
            <person name="Johannesson H."/>
        </authorList>
    </citation>
    <scope>NUCLEOTIDE SEQUENCE</scope>
    <source>
        <strain evidence="12">SMH4131-1</strain>
    </source>
</reference>
<evidence type="ECO:0000256" key="3">
    <source>
        <dbReference type="ARBA" id="ARBA00022729"/>
    </source>
</evidence>
<feature type="domain" description="C5a peptidase/Subtilisin-like protease SBT2-like Fn3-like" evidence="11">
    <location>
        <begin position="690"/>
        <end position="797"/>
    </location>
</feature>
<name>A0AAE0I8M3_9PEZI</name>
<organism evidence="12 13">
    <name type="scientific">Cercophora scortea</name>
    <dbReference type="NCBI Taxonomy" id="314031"/>
    <lineage>
        <taxon>Eukaryota</taxon>
        <taxon>Fungi</taxon>
        <taxon>Dikarya</taxon>
        <taxon>Ascomycota</taxon>
        <taxon>Pezizomycotina</taxon>
        <taxon>Sordariomycetes</taxon>
        <taxon>Sordariomycetidae</taxon>
        <taxon>Sordariales</taxon>
        <taxon>Lasiosphaeriaceae</taxon>
        <taxon>Cercophora</taxon>
    </lineage>
</organism>
<feature type="region of interest" description="Disordered" evidence="8">
    <location>
        <begin position="114"/>
        <end position="147"/>
    </location>
</feature>
<dbReference type="EMBL" id="JAUEPO010000006">
    <property type="protein sequence ID" value="KAK3320325.1"/>
    <property type="molecule type" value="Genomic_DNA"/>
</dbReference>
<dbReference type="Pfam" id="PF00082">
    <property type="entry name" value="Peptidase_S8"/>
    <property type="match status" value="1"/>
</dbReference>
<proteinExistence type="inferred from homology"/>
<dbReference type="InterPro" id="IPR010435">
    <property type="entry name" value="C5a/SBT2-like_Fn3"/>
</dbReference>
<keyword evidence="5 7" id="KW-0720">Serine protease</keyword>
<dbReference type="GO" id="GO:0004252">
    <property type="term" value="F:serine-type endopeptidase activity"/>
    <property type="evidence" value="ECO:0007669"/>
    <property type="project" value="UniProtKB-UniRule"/>
</dbReference>
<comment type="similarity">
    <text evidence="1 7">Belongs to the peptidase S8 family.</text>
</comment>
<dbReference type="SUPFAM" id="SSF52743">
    <property type="entry name" value="Subtilisin-like"/>
    <property type="match status" value="1"/>
</dbReference>
<dbReference type="PRINTS" id="PR00723">
    <property type="entry name" value="SUBTILISIN"/>
</dbReference>
<evidence type="ECO:0000259" key="10">
    <source>
        <dbReference type="Pfam" id="PF00082"/>
    </source>
</evidence>
<protein>
    <submittedName>
        <fullName evidence="12">Peptidase S8/S53 domain-containing protein</fullName>
    </submittedName>
</protein>
<keyword evidence="2 7" id="KW-0645">Protease</keyword>
<dbReference type="InterPro" id="IPR015500">
    <property type="entry name" value="Peptidase_S8_subtilisin-rel"/>
</dbReference>
<feature type="active site" description="Charge relay system" evidence="6 7">
    <location>
        <position position="611"/>
    </location>
</feature>
<dbReference type="Pfam" id="PF06280">
    <property type="entry name" value="fn3_5"/>
    <property type="match status" value="1"/>
</dbReference>
<dbReference type="GO" id="GO:0006508">
    <property type="term" value="P:proteolysis"/>
    <property type="evidence" value="ECO:0007669"/>
    <property type="project" value="UniProtKB-KW"/>
</dbReference>
<dbReference type="PROSITE" id="PS00138">
    <property type="entry name" value="SUBTILASE_SER"/>
    <property type="match status" value="1"/>
</dbReference>
<reference evidence="12" key="2">
    <citation type="submission" date="2023-06" db="EMBL/GenBank/DDBJ databases">
        <authorList>
            <consortium name="Lawrence Berkeley National Laboratory"/>
            <person name="Haridas S."/>
            <person name="Hensen N."/>
            <person name="Bonometti L."/>
            <person name="Westerberg I."/>
            <person name="Brannstrom I.O."/>
            <person name="Guillou S."/>
            <person name="Cros-Aarteil S."/>
            <person name="Calhoun S."/>
            <person name="Kuo A."/>
            <person name="Mondo S."/>
            <person name="Pangilinan J."/>
            <person name="Riley R."/>
            <person name="Labutti K."/>
            <person name="Andreopoulos B."/>
            <person name="Lipzen A."/>
            <person name="Chen C."/>
            <person name="Yanf M."/>
            <person name="Daum C."/>
            <person name="Ng V."/>
            <person name="Clum A."/>
            <person name="Steindorff A."/>
            <person name="Ohm R."/>
            <person name="Martin F."/>
            <person name="Silar P."/>
            <person name="Natvig D."/>
            <person name="Lalanne C."/>
            <person name="Gautier V."/>
            <person name="Ament-Velasquez S.L."/>
            <person name="Kruys A."/>
            <person name="Hutchinson M.I."/>
            <person name="Powell A.J."/>
            <person name="Barry K."/>
            <person name="Miller A.N."/>
            <person name="Grigoriev I.V."/>
            <person name="Debuchy R."/>
            <person name="Gladieux P."/>
            <person name="Thoren M.H."/>
            <person name="Johannesson H."/>
        </authorList>
    </citation>
    <scope>NUCLEOTIDE SEQUENCE</scope>
    <source>
        <strain evidence="12">SMH4131-1</strain>
    </source>
</reference>
<keyword evidence="4 7" id="KW-0378">Hydrolase</keyword>
<dbReference type="GO" id="GO:0016020">
    <property type="term" value="C:membrane"/>
    <property type="evidence" value="ECO:0007669"/>
    <property type="project" value="InterPro"/>
</dbReference>
<dbReference type="Proteomes" id="UP001286456">
    <property type="component" value="Unassembled WGS sequence"/>
</dbReference>
<keyword evidence="13" id="KW-1185">Reference proteome</keyword>
<accession>A0AAE0I8M3</accession>
<evidence type="ECO:0000256" key="7">
    <source>
        <dbReference type="PROSITE-ProRule" id="PRU01240"/>
    </source>
</evidence>
<evidence type="ECO:0000259" key="11">
    <source>
        <dbReference type="Pfam" id="PF06280"/>
    </source>
</evidence>
<dbReference type="InterPro" id="IPR023828">
    <property type="entry name" value="Peptidase_S8_Ser-AS"/>
</dbReference>
<dbReference type="InterPro" id="IPR000209">
    <property type="entry name" value="Peptidase_S8/S53_dom"/>
</dbReference>
<dbReference type="PANTHER" id="PTHR43806:SF66">
    <property type="entry name" value="SERIN ENDOPEPTIDASE"/>
    <property type="match status" value="1"/>
</dbReference>
<evidence type="ECO:0000256" key="8">
    <source>
        <dbReference type="SAM" id="MobiDB-lite"/>
    </source>
</evidence>
<evidence type="ECO:0000256" key="6">
    <source>
        <dbReference type="PIRSR" id="PIRSR615500-1"/>
    </source>
</evidence>
<dbReference type="Gene3D" id="2.60.40.10">
    <property type="entry name" value="Immunoglobulins"/>
    <property type="match status" value="1"/>
</dbReference>